<accession>A0A6D2J873</accession>
<evidence type="ECO:0000256" key="8">
    <source>
        <dbReference type="ARBA" id="ARBA00023242"/>
    </source>
</evidence>
<evidence type="ECO:0000256" key="7">
    <source>
        <dbReference type="ARBA" id="ARBA00023163"/>
    </source>
</evidence>
<dbReference type="PANTHER" id="PTHR10015:SF430">
    <property type="entry name" value="HSF-TYPE DNA-BINDING DOMAIN-CONTAINING PROTEIN"/>
    <property type="match status" value="1"/>
</dbReference>
<evidence type="ECO:0000256" key="3">
    <source>
        <dbReference type="ARBA" id="ARBA00022553"/>
    </source>
</evidence>
<evidence type="ECO:0000313" key="11">
    <source>
        <dbReference type="EMBL" id="CAA7033249.1"/>
    </source>
</evidence>
<feature type="domain" description="HSF-type DNA-binding" evidence="10">
    <location>
        <begin position="20"/>
        <end position="109"/>
    </location>
</feature>
<keyword evidence="4" id="KW-0805">Transcription regulation</keyword>
<comment type="subcellular location">
    <subcellularLocation>
        <location evidence="1">Nucleus</location>
    </subcellularLocation>
</comment>
<protein>
    <recommendedName>
        <fullName evidence="10">HSF-type DNA-binding domain-containing protein</fullName>
    </recommendedName>
</protein>
<keyword evidence="6" id="KW-0238">DNA-binding</keyword>
<dbReference type="SUPFAM" id="SSF46785">
    <property type="entry name" value="Winged helix' DNA-binding domain"/>
    <property type="match status" value="1"/>
</dbReference>
<evidence type="ECO:0000313" key="12">
    <source>
        <dbReference type="Proteomes" id="UP000467841"/>
    </source>
</evidence>
<evidence type="ECO:0000256" key="4">
    <source>
        <dbReference type="ARBA" id="ARBA00023015"/>
    </source>
</evidence>
<dbReference type="OrthoDB" id="60033at2759"/>
<evidence type="ECO:0000256" key="1">
    <source>
        <dbReference type="ARBA" id="ARBA00004123"/>
    </source>
</evidence>
<dbReference type="InterPro" id="IPR000232">
    <property type="entry name" value="HSF_DNA-bd"/>
</dbReference>
<dbReference type="AlphaFoldDB" id="A0A6D2J873"/>
<comment type="similarity">
    <text evidence="9">Belongs to the HSF family.</text>
</comment>
<dbReference type="GO" id="GO:0034605">
    <property type="term" value="P:cellular response to heat"/>
    <property type="evidence" value="ECO:0007669"/>
    <property type="project" value="TreeGrafter"/>
</dbReference>
<dbReference type="PANTHER" id="PTHR10015">
    <property type="entry name" value="HEAT SHOCK TRANSCRIPTION FACTOR"/>
    <property type="match status" value="1"/>
</dbReference>
<keyword evidence="7" id="KW-0804">Transcription</keyword>
<dbReference type="Gene3D" id="1.10.10.10">
    <property type="entry name" value="Winged helix-like DNA-binding domain superfamily/Winged helix DNA-binding domain"/>
    <property type="match status" value="1"/>
</dbReference>
<reference evidence="11" key="1">
    <citation type="submission" date="2020-01" db="EMBL/GenBank/DDBJ databases">
        <authorList>
            <person name="Mishra B."/>
        </authorList>
    </citation>
    <scope>NUCLEOTIDE SEQUENCE [LARGE SCALE GENOMIC DNA]</scope>
</reference>
<comment type="subunit">
    <text evidence="2">Homotrimer.</text>
</comment>
<proteinExistence type="inferred from homology"/>
<evidence type="ECO:0000259" key="10">
    <source>
        <dbReference type="SMART" id="SM00415"/>
    </source>
</evidence>
<dbReference type="SMART" id="SM00415">
    <property type="entry name" value="HSF"/>
    <property type="match status" value="1"/>
</dbReference>
<evidence type="ECO:0000256" key="2">
    <source>
        <dbReference type="ARBA" id="ARBA00011233"/>
    </source>
</evidence>
<sequence>MVKQNGCGTIASRIGHLSLLDRVYQMVDDPSTNSIISWSQSGKSFIVWDPLEFSRDLLERIFSHHDFSLFIQKLNHFGFRKVDSSEQWEFADDEFVKGEPERVGNIYRRLDSDSDSDAKPSVTRLKTMKTVVMKRKIKPTVDNKTMKRVEMKKKIKLRVNNKKASKAVGDQLQGLRI</sequence>
<keyword evidence="5" id="KW-0346">Stress response</keyword>
<organism evidence="11 12">
    <name type="scientific">Microthlaspi erraticum</name>
    <dbReference type="NCBI Taxonomy" id="1685480"/>
    <lineage>
        <taxon>Eukaryota</taxon>
        <taxon>Viridiplantae</taxon>
        <taxon>Streptophyta</taxon>
        <taxon>Embryophyta</taxon>
        <taxon>Tracheophyta</taxon>
        <taxon>Spermatophyta</taxon>
        <taxon>Magnoliopsida</taxon>
        <taxon>eudicotyledons</taxon>
        <taxon>Gunneridae</taxon>
        <taxon>Pentapetalae</taxon>
        <taxon>rosids</taxon>
        <taxon>malvids</taxon>
        <taxon>Brassicales</taxon>
        <taxon>Brassicaceae</taxon>
        <taxon>Coluteocarpeae</taxon>
        <taxon>Microthlaspi</taxon>
    </lineage>
</organism>
<evidence type="ECO:0000256" key="9">
    <source>
        <dbReference type="RuleBase" id="RU004020"/>
    </source>
</evidence>
<dbReference type="PRINTS" id="PR00056">
    <property type="entry name" value="HSFDOMAIN"/>
</dbReference>
<dbReference type="InterPro" id="IPR036388">
    <property type="entry name" value="WH-like_DNA-bd_sf"/>
</dbReference>
<comment type="caution">
    <text evidence="11">The sequence shown here is derived from an EMBL/GenBank/DDBJ whole genome shotgun (WGS) entry which is preliminary data.</text>
</comment>
<dbReference type="Proteomes" id="UP000467841">
    <property type="component" value="Unassembled WGS sequence"/>
</dbReference>
<keyword evidence="8" id="KW-0539">Nucleus</keyword>
<keyword evidence="3" id="KW-0597">Phosphoprotein</keyword>
<keyword evidence="12" id="KW-1185">Reference proteome</keyword>
<evidence type="ECO:0000256" key="6">
    <source>
        <dbReference type="ARBA" id="ARBA00023125"/>
    </source>
</evidence>
<evidence type="ECO:0000256" key="5">
    <source>
        <dbReference type="ARBA" id="ARBA00023016"/>
    </source>
</evidence>
<dbReference type="GO" id="GO:0005634">
    <property type="term" value="C:nucleus"/>
    <property type="evidence" value="ECO:0007669"/>
    <property type="project" value="UniProtKB-SubCell"/>
</dbReference>
<name>A0A6D2J873_9BRAS</name>
<dbReference type="InterPro" id="IPR036390">
    <property type="entry name" value="WH_DNA-bd_sf"/>
</dbReference>
<dbReference type="FunFam" id="1.10.10.10:FF:000037">
    <property type="entry name" value="Heat stress transcription factor B-4"/>
    <property type="match status" value="1"/>
</dbReference>
<dbReference type="Pfam" id="PF00447">
    <property type="entry name" value="HSF_DNA-bind"/>
    <property type="match status" value="1"/>
</dbReference>
<dbReference type="GO" id="GO:0003700">
    <property type="term" value="F:DNA-binding transcription factor activity"/>
    <property type="evidence" value="ECO:0007669"/>
    <property type="project" value="InterPro"/>
</dbReference>
<gene>
    <name evidence="11" type="ORF">MERR_LOCUS20484</name>
</gene>
<dbReference type="GO" id="GO:0006357">
    <property type="term" value="P:regulation of transcription by RNA polymerase II"/>
    <property type="evidence" value="ECO:0007669"/>
    <property type="project" value="TreeGrafter"/>
</dbReference>
<dbReference type="EMBL" id="CACVBM020001129">
    <property type="protein sequence ID" value="CAA7033249.1"/>
    <property type="molecule type" value="Genomic_DNA"/>
</dbReference>
<dbReference type="GO" id="GO:0000978">
    <property type="term" value="F:RNA polymerase II cis-regulatory region sequence-specific DNA binding"/>
    <property type="evidence" value="ECO:0007669"/>
    <property type="project" value="TreeGrafter"/>
</dbReference>